<evidence type="ECO:0000259" key="1">
    <source>
        <dbReference type="Pfam" id="PF14355"/>
    </source>
</evidence>
<dbReference type="InterPro" id="IPR026001">
    <property type="entry name" value="Abi-like_C"/>
</dbReference>
<dbReference type="OrthoDB" id="6689311at2"/>
<protein>
    <recommendedName>
        <fullName evidence="1">Abortive infection protein-like C-terminal domain-containing protein</fullName>
    </recommendedName>
</protein>
<evidence type="ECO:0000313" key="2">
    <source>
        <dbReference type="EMBL" id="KHK61590.1"/>
    </source>
</evidence>
<name>A0A0B1YT07_9PSED</name>
<dbReference type="Proteomes" id="UP000030949">
    <property type="component" value="Unassembled WGS sequence"/>
</dbReference>
<sequence length="248" mass="27808">MSLDWCLGIREACLYWRDAPMLQQTFEALERTLDQDNDACIDCAKSIVEVFCRIIVDELDSPTHPVKPKATAPDFGEWVSSAVRVLKLGENQNNKFLKLVSQHHKLTTALGDLRNESGPVSHGRDGFLAKLSIHHRRTAVLSADALVMFLHQAYLEAQRDPVNSREPWERFGEFNQLIDAHIGLELIMDDDGNPEFRILLPGNDSFPLNVSVSRLLYQLDRDAYIEALNAARDAPVTATEQNAEQGGA</sequence>
<evidence type="ECO:0000313" key="3">
    <source>
        <dbReference type="Proteomes" id="UP000030949"/>
    </source>
</evidence>
<comment type="caution">
    <text evidence="2">The sequence shown here is derived from an EMBL/GenBank/DDBJ whole genome shotgun (WGS) entry which is preliminary data.</text>
</comment>
<dbReference type="AlphaFoldDB" id="A0A0B1YT07"/>
<accession>A0A0B1YT07</accession>
<gene>
    <name evidence="2" type="ORF">JZ00_27590</name>
</gene>
<dbReference type="Pfam" id="PF14355">
    <property type="entry name" value="Abi_C"/>
    <property type="match status" value="1"/>
</dbReference>
<dbReference type="RefSeq" id="WP_039594290.1">
    <property type="nucleotide sequence ID" value="NZ_JQGJ02000026.1"/>
</dbReference>
<organism evidence="2 3">
    <name type="scientific">Pseudomonas frederiksbergensis</name>
    <dbReference type="NCBI Taxonomy" id="104087"/>
    <lineage>
        <taxon>Bacteria</taxon>
        <taxon>Pseudomonadati</taxon>
        <taxon>Pseudomonadota</taxon>
        <taxon>Gammaproteobacteria</taxon>
        <taxon>Pseudomonadales</taxon>
        <taxon>Pseudomonadaceae</taxon>
        <taxon>Pseudomonas</taxon>
    </lineage>
</organism>
<reference evidence="3" key="1">
    <citation type="submission" date="2015-03" db="EMBL/GenBank/DDBJ databases">
        <title>Pseudomonas frederiksbergensis hydrocarbon degrader.</title>
        <authorList>
            <person name="Brown L.M."/>
            <person name="Ruiz O.N."/>
            <person name="Mueller S."/>
            <person name="Gunasekera T.S."/>
        </authorList>
    </citation>
    <scope>NUCLEOTIDE SEQUENCE [LARGE SCALE GENOMIC DNA]</scope>
    <source>
        <strain evidence="3">SI8</strain>
    </source>
</reference>
<proteinExistence type="predicted"/>
<dbReference type="EMBL" id="JQGJ01000029">
    <property type="protein sequence ID" value="KHK61590.1"/>
    <property type="molecule type" value="Genomic_DNA"/>
</dbReference>
<feature type="domain" description="Abortive infection protein-like C-terminal" evidence="1">
    <location>
        <begin position="77"/>
        <end position="151"/>
    </location>
</feature>